<comment type="caution">
    <text evidence="3">The sequence shown here is derived from an EMBL/GenBank/DDBJ whole genome shotgun (WGS) entry which is preliminary data.</text>
</comment>
<organism evidence="3 4">
    <name type="scientific">Gulo gulo</name>
    <name type="common">Wolverine</name>
    <name type="synonym">Gluton</name>
    <dbReference type="NCBI Taxonomy" id="48420"/>
    <lineage>
        <taxon>Eukaryota</taxon>
        <taxon>Metazoa</taxon>
        <taxon>Chordata</taxon>
        <taxon>Craniata</taxon>
        <taxon>Vertebrata</taxon>
        <taxon>Euteleostomi</taxon>
        <taxon>Mammalia</taxon>
        <taxon>Eutheria</taxon>
        <taxon>Laurasiatheria</taxon>
        <taxon>Carnivora</taxon>
        <taxon>Caniformia</taxon>
        <taxon>Musteloidea</taxon>
        <taxon>Mustelidae</taxon>
        <taxon>Guloninae</taxon>
        <taxon>Gulo</taxon>
    </lineage>
</organism>
<dbReference type="AlphaFoldDB" id="A0A9X9PW04"/>
<dbReference type="PANTHER" id="PTHR11339:SF401">
    <property type="entry name" value="MUCIN-5AC"/>
    <property type="match status" value="1"/>
</dbReference>
<dbReference type="SMART" id="SM00832">
    <property type="entry name" value="C8"/>
    <property type="match status" value="1"/>
</dbReference>
<dbReference type="PANTHER" id="PTHR11339">
    <property type="entry name" value="EXTRACELLULAR MATRIX GLYCOPROTEIN RELATED"/>
    <property type="match status" value="1"/>
</dbReference>
<dbReference type="InterPro" id="IPR014853">
    <property type="entry name" value="VWF/SSPO/ZAN-like_Cys-rich_dom"/>
</dbReference>
<keyword evidence="1" id="KW-1015">Disulfide bond</keyword>
<reference evidence="3 4" key="1">
    <citation type="submission" date="2018-10" db="EMBL/GenBank/DDBJ databases">
        <authorList>
            <person name="Ekblom R."/>
            <person name="Jareborg N."/>
        </authorList>
    </citation>
    <scope>NUCLEOTIDE SEQUENCE [LARGE SCALE GENOMIC DNA]</scope>
    <source>
        <tissue evidence="3">Muscle</tissue>
    </source>
</reference>
<feature type="domain" description="VWF/SSPO/Zonadhesin-like cysteine-rich" evidence="2">
    <location>
        <begin position="31"/>
        <end position="105"/>
    </location>
</feature>
<keyword evidence="4" id="KW-1185">Reference proteome</keyword>
<protein>
    <recommendedName>
        <fullName evidence="2">VWF/SSPO/Zonadhesin-like cysteine-rich domain-containing protein</fullName>
    </recommendedName>
</protein>
<evidence type="ECO:0000313" key="4">
    <source>
        <dbReference type="Proteomes" id="UP000269945"/>
    </source>
</evidence>
<evidence type="ECO:0000313" key="3">
    <source>
        <dbReference type="EMBL" id="VCW69036.1"/>
    </source>
</evidence>
<feature type="non-terminal residue" evidence="3">
    <location>
        <position position="133"/>
    </location>
</feature>
<accession>A0A9X9PW04</accession>
<evidence type="ECO:0000256" key="1">
    <source>
        <dbReference type="ARBA" id="ARBA00023157"/>
    </source>
</evidence>
<dbReference type="InterPro" id="IPR050780">
    <property type="entry name" value="Mucin_vWF_Thrombospondin_sf"/>
</dbReference>
<name>A0A9X9PW04_GULGU</name>
<dbReference type="GO" id="GO:0005615">
    <property type="term" value="C:extracellular space"/>
    <property type="evidence" value="ECO:0007669"/>
    <property type="project" value="TreeGrafter"/>
</dbReference>
<evidence type="ECO:0000259" key="2">
    <source>
        <dbReference type="SMART" id="SM00832"/>
    </source>
</evidence>
<dbReference type="GO" id="GO:0031012">
    <property type="term" value="C:extracellular matrix"/>
    <property type="evidence" value="ECO:0007669"/>
    <property type="project" value="TreeGrafter"/>
</dbReference>
<gene>
    <name evidence="3" type="ORF">BN2614_LOCUS1</name>
</gene>
<dbReference type="EMBL" id="CYRY02004529">
    <property type="protein sequence ID" value="VCW69036.1"/>
    <property type="molecule type" value="Genomic_DNA"/>
</dbReference>
<proteinExistence type="predicted"/>
<dbReference type="Pfam" id="PF08742">
    <property type="entry name" value="C8"/>
    <property type="match status" value="1"/>
</dbReference>
<sequence length="133" mass="14479">MTLEYGNLQKMDGPTEQCQDPVPVPPTDCGRGTGLCEEILSGRLFSGCRALLDASSYVQACRQDLCLCEHADRTRCVCPTLAEYARQCAHAGGLPPDWRSPHLCPQTCPPSMQHRECGSPCADTCSNPEHSQL</sequence>
<dbReference type="Proteomes" id="UP000269945">
    <property type="component" value="Unassembled WGS sequence"/>
</dbReference>